<keyword evidence="4" id="KW-1185">Reference proteome</keyword>
<keyword evidence="2" id="KW-0812">Transmembrane</keyword>
<feature type="compositionally biased region" description="Gly residues" evidence="1">
    <location>
        <begin position="145"/>
        <end position="158"/>
    </location>
</feature>
<comment type="caution">
    <text evidence="3">The sequence shown here is derived from an EMBL/GenBank/DDBJ whole genome shotgun (WGS) entry which is preliminary data.</text>
</comment>
<evidence type="ECO:0000256" key="1">
    <source>
        <dbReference type="SAM" id="MobiDB-lite"/>
    </source>
</evidence>
<sequence>MDNVRPDDLPTFLDPLLDYLAATLPPSIYSLLFTALSYALMAVSGLSSLVASIPSLKPWEWDAQSVLPPLIMFLTAYYTLLSLYRTTSFMVRVVFRVVKWGLILGLLGASAGWLAGDQDINNNQLGGVLGAFRDGLHGHGHREGAGAGAGVGGAGARGGARTPRQRPRMYESFPAHEQWRYNEEQGRQAGSASDAQRFVESVAGLAGRTVGGLGYDLLSNAKSFLDSMADPGATGPGKQGSASTRKQAERKASRASVRRKTASR</sequence>
<feature type="region of interest" description="Disordered" evidence="1">
    <location>
        <begin position="225"/>
        <end position="264"/>
    </location>
</feature>
<dbReference type="EMBL" id="LNZH02000198">
    <property type="protein sequence ID" value="OCB86851.1"/>
    <property type="molecule type" value="Genomic_DNA"/>
</dbReference>
<protein>
    <submittedName>
        <fullName evidence="3">Uncharacterized protein</fullName>
    </submittedName>
</protein>
<evidence type="ECO:0000256" key="2">
    <source>
        <dbReference type="SAM" id="Phobius"/>
    </source>
</evidence>
<evidence type="ECO:0000313" key="4">
    <source>
        <dbReference type="Proteomes" id="UP000757232"/>
    </source>
</evidence>
<keyword evidence="2" id="KW-0472">Membrane</keyword>
<feature type="transmembrane region" description="Helical" evidence="2">
    <location>
        <begin position="28"/>
        <end position="54"/>
    </location>
</feature>
<dbReference type="AlphaFoldDB" id="A0A9Q5N7B5"/>
<gene>
    <name evidence="3" type="ORF">A7U60_g6024</name>
</gene>
<dbReference type="Proteomes" id="UP000757232">
    <property type="component" value="Unassembled WGS sequence"/>
</dbReference>
<proteinExistence type="predicted"/>
<reference evidence="3" key="1">
    <citation type="submission" date="2016-06" db="EMBL/GenBank/DDBJ databases">
        <title>Draft Genome sequence of the fungus Inonotus baumii.</title>
        <authorList>
            <person name="Zhu H."/>
            <person name="Lin W."/>
        </authorList>
    </citation>
    <scope>NUCLEOTIDE SEQUENCE</scope>
    <source>
        <strain evidence="3">821</strain>
    </source>
</reference>
<feature type="transmembrane region" description="Helical" evidence="2">
    <location>
        <begin position="97"/>
        <end position="115"/>
    </location>
</feature>
<evidence type="ECO:0000313" key="3">
    <source>
        <dbReference type="EMBL" id="OCB86851.1"/>
    </source>
</evidence>
<organism evidence="3 4">
    <name type="scientific">Sanghuangporus baumii</name>
    <name type="common">Phellinus baumii</name>
    <dbReference type="NCBI Taxonomy" id="108892"/>
    <lineage>
        <taxon>Eukaryota</taxon>
        <taxon>Fungi</taxon>
        <taxon>Dikarya</taxon>
        <taxon>Basidiomycota</taxon>
        <taxon>Agaricomycotina</taxon>
        <taxon>Agaricomycetes</taxon>
        <taxon>Hymenochaetales</taxon>
        <taxon>Hymenochaetaceae</taxon>
        <taxon>Sanghuangporus</taxon>
    </lineage>
</organism>
<feature type="transmembrane region" description="Helical" evidence="2">
    <location>
        <begin position="66"/>
        <end position="85"/>
    </location>
</feature>
<keyword evidence="2" id="KW-1133">Transmembrane helix</keyword>
<dbReference type="OrthoDB" id="2502792at2759"/>
<feature type="region of interest" description="Disordered" evidence="1">
    <location>
        <begin position="143"/>
        <end position="167"/>
    </location>
</feature>
<name>A0A9Q5N7B5_SANBA</name>
<accession>A0A9Q5N7B5</accession>